<evidence type="ECO:0000313" key="1">
    <source>
        <dbReference type="EMBL" id="EYT48148.1"/>
    </source>
</evidence>
<dbReference type="EMBL" id="AORC01000018">
    <property type="protein sequence ID" value="EYT48148.1"/>
    <property type="molecule type" value="Genomic_DNA"/>
</dbReference>
<gene>
    <name evidence="1" type="ORF">D641_0113070</name>
</gene>
<dbReference type="PROSITE" id="PS51318">
    <property type="entry name" value="TAT"/>
    <property type="match status" value="1"/>
</dbReference>
<dbReference type="Proteomes" id="UP000019754">
    <property type="component" value="Unassembled WGS sequence"/>
</dbReference>
<dbReference type="RefSeq" id="WP_017823949.1">
    <property type="nucleotide sequence ID" value="NZ_AORC01000018.1"/>
</dbReference>
<dbReference type="AlphaFoldDB" id="A0A022KVT2"/>
<keyword evidence="2" id="KW-1185">Reference proteome</keyword>
<proteinExistence type="predicted"/>
<reference evidence="1 2" key="1">
    <citation type="journal article" date="2013" name="Genome Announc.">
        <title>Draft genome sequence of an Actinobacterium, Brachybacterium muris strain UCD-AY4.</title>
        <authorList>
            <person name="Lo J.R."/>
            <person name="Lang J.M."/>
            <person name="Darling A.E."/>
            <person name="Eisen J.A."/>
            <person name="Coil D.A."/>
        </authorList>
    </citation>
    <scope>NUCLEOTIDE SEQUENCE [LARGE SCALE GENOMIC DNA]</scope>
    <source>
        <strain evidence="1 2">UCD-AY4</strain>
    </source>
</reference>
<evidence type="ECO:0000313" key="2">
    <source>
        <dbReference type="Proteomes" id="UP000019754"/>
    </source>
</evidence>
<dbReference type="HOGENOM" id="CLU_1709734_0_0_11"/>
<organism evidence="1 2">
    <name type="scientific">Brachybacterium muris UCD-AY4</name>
    <dbReference type="NCBI Taxonomy" id="1249481"/>
    <lineage>
        <taxon>Bacteria</taxon>
        <taxon>Bacillati</taxon>
        <taxon>Actinomycetota</taxon>
        <taxon>Actinomycetes</taxon>
        <taxon>Micrococcales</taxon>
        <taxon>Dermabacteraceae</taxon>
        <taxon>Brachybacterium</taxon>
    </lineage>
</organism>
<accession>A0A022KVT2</accession>
<dbReference type="InterPro" id="IPR006311">
    <property type="entry name" value="TAT_signal"/>
</dbReference>
<dbReference type="STRING" id="1249481.D641_0113070"/>
<sequence length="153" mass="15575">MSMVPSPPLVPGPGASRRSLLLGLAAVGLAGLLAACAEQEPEPVGPAPITEVGAEVASPSGEYTAVIDAAGDSVGVLLRDASGQDVWGDDYGYSRTEPPALLWEAEADVLWVVPGDHVAGGPAGEIFRIAPRAEGGWSKEPAAELPEEIAARL</sequence>
<protein>
    <submittedName>
        <fullName evidence="1">Uncharacterized protein</fullName>
    </submittedName>
</protein>
<name>A0A022KVT2_9MICO</name>
<comment type="caution">
    <text evidence="1">The sequence shown here is derived from an EMBL/GenBank/DDBJ whole genome shotgun (WGS) entry which is preliminary data.</text>
</comment>